<accession>A0A9D1JYA0</accession>
<dbReference type="Gene3D" id="3.40.50.150">
    <property type="entry name" value="Vaccinia Virus protein VP39"/>
    <property type="match status" value="1"/>
</dbReference>
<dbReference type="NCBIfam" id="TIGR03534">
    <property type="entry name" value="RF_mod_PrmC"/>
    <property type="match status" value="1"/>
</dbReference>
<evidence type="ECO:0000256" key="2">
    <source>
        <dbReference type="ARBA" id="ARBA00022679"/>
    </source>
</evidence>
<comment type="caution">
    <text evidence="6">The sequence shown here is derived from an EMBL/GenBank/DDBJ whole genome shotgun (WGS) entry which is preliminary data.</text>
</comment>
<dbReference type="InterPro" id="IPR040758">
    <property type="entry name" value="PrmC_N"/>
</dbReference>
<dbReference type="GO" id="GO:0032259">
    <property type="term" value="P:methylation"/>
    <property type="evidence" value="ECO:0007669"/>
    <property type="project" value="UniProtKB-KW"/>
</dbReference>
<keyword evidence="3" id="KW-0949">S-adenosyl-L-methionine</keyword>
<dbReference type="InterPro" id="IPR050320">
    <property type="entry name" value="N5-glutamine_MTase"/>
</dbReference>
<dbReference type="SUPFAM" id="SSF53335">
    <property type="entry name" value="S-adenosyl-L-methionine-dependent methyltransferases"/>
    <property type="match status" value="1"/>
</dbReference>
<dbReference type="AlphaFoldDB" id="A0A9D1JYA0"/>
<keyword evidence="1 6" id="KW-0489">Methyltransferase</keyword>
<dbReference type="Pfam" id="PF17827">
    <property type="entry name" value="PrmC_N"/>
    <property type="match status" value="1"/>
</dbReference>
<protein>
    <submittedName>
        <fullName evidence="6">Peptide chain release factor N(5)-glutamine methyltransferase</fullName>
        <ecNumber evidence="6">2.1.1.297</ecNumber>
    </submittedName>
</protein>
<dbReference type="EC" id="2.1.1.297" evidence="6"/>
<dbReference type="Gene3D" id="1.10.8.10">
    <property type="entry name" value="DNA helicase RuvA subunit, C-terminal domain"/>
    <property type="match status" value="1"/>
</dbReference>
<evidence type="ECO:0000256" key="1">
    <source>
        <dbReference type="ARBA" id="ARBA00022603"/>
    </source>
</evidence>
<evidence type="ECO:0000259" key="4">
    <source>
        <dbReference type="Pfam" id="PF13847"/>
    </source>
</evidence>
<dbReference type="InterPro" id="IPR025714">
    <property type="entry name" value="Methyltranfer_dom"/>
</dbReference>
<proteinExistence type="predicted"/>
<dbReference type="InterPro" id="IPR019874">
    <property type="entry name" value="RF_methyltr_PrmC"/>
</dbReference>
<reference evidence="6" key="2">
    <citation type="journal article" date="2021" name="PeerJ">
        <title>Extensive microbial diversity within the chicken gut microbiome revealed by metagenomics and culture.</title>
        <authorList>
            <person name="Gilroy R."/>
            <person name="Ravi A."/>
            <person name="Getino M."/>
            <person name="Pursley I."/>
            <person name="Horton D.L."/>
            <person name="Alikhan N.F."/>
            <person name="Baker D."/>
            <person name="Gharbi K."/>
            <person name="Hall N."/>
            <person name="Watson M."/>
            <person name="Adriaenssens E.M."/>
            <person name="Foster-Nyarko E."/>
            <person name="Jarju S."/>
            <person name="Secka A."/>
            <person name="Antonio M."/>
            <person name="Oren A."/>
            <person name="Chaudhuri R.R."/>
            <person name="La Ragione R."/>
            <person name="Hildebrand F."/>
            <person name="Pallen M.J."/>
        </authorList>
    </citation>
    <scope>NUCLEOTIDE SEQUENCE</scope>
    <source>
        <strain evidence="6">CHK152-2871</strain>
    </source>
</reference>
<organism evidence="6 7">
    <name type="scientific">Candidatus Galligastranaerophilus intestinavium</name>
    <dbReference type="NCBI Taxonomy" id="2840836"/>
    <lineage>
        <taxon>Bacteria</taxon>
        <taxon>Candidatus Galligastranaerophilus</taxon>
    </lineage>
</organism>
<evidence type="ECO:0000259" key="5">
    <source>
        <dbReference type="Pfam" id="PF17827"/>
    </source>
</evidence>
<feature type="domain" description="Release factor glutamine methyltransferase N-terminal" evidence="5">
    <location>
        <begin position="3"/>
        <end position="67"/>
    </location>
</feature>
<dbReference type="PANTHER" id="PTHR18895:SF74">
    <property type="entry name" value="MTRF1L RELEASE FACTOR GLUTAMINE METHYLTRANSFERASE"/>
    <property type="match status" value="1"/>
</dbReference>
<evidence type="ECO:0000256" key="3">
    <source>
        <dbReference type="ARBA" id="ARBA00022691"/>
    </source>
</evidence>
<dbReference type="PROSITE" id="PS00092">
    <property type="entry name" value="N6_MTASE"/>
    <property type="match status" value="1"/>
</dbReference>
<dbReference type="Pfam" id="PF13847">
    <property type="entry name" value="Methyltransf_31"/>
    <property type="match status" value="1"/>
</dbReference>
<evidence type="ECO:0000313" key="6">
    <source>
        <dbReference type="EMBL" id="HIS74886.1"/>
    </source>
</evidence>
<gene>
    <name evidence="6" type="primary">prmC</name>
    <name evidence="6" type="ORF">IAA86_07690</name>
</gene>
<name>A0A9D1JYA0_9BACT</name>
<dbReference type="InterPro" id="IPR002052">
    <property type="entry name" value="DNA_methylase_N6_adenine_CS"/>
</dbReference>
<dbReference type="InterPro" id="IPR004556">
    <property type="entry name" value="HemK-like"/>
</dbReference>
<dbReference type="InterPro" id="IPR029063">
    <property type="entry name" value="SAM-dependent_MTases_sf"/>
</dbReference>
<dbReference type="NCBIfam" id="TIGR00536">
    <property type="entry name" value="hemK_fam"/>
    <property type="match status" value="1"/>
</dbReference>
<sequence length="274" mass="30563">MISEIVKILKDANIDEPQAKAKIILRELANLSAEDIFLGKEIKNKAEVLDFAEKLAKTGAPLQHLLGYWYFMGEKFIVTPDTLIPREETEFLVKCALDKAGKIKKETVQILDIGTGSGCIACMIAKNAPQTEVLGVDISLNALQVALENVQKLDLIKKVVFRKSDIFSALREGEKFDIIVSNPPYISEDDYNNLDKVVKDFEPKSALLAGESGLEFYKKIIRGAKKYLNKGGYLIFECGHNQADEICKLFEKHNFTLSDIICDMAGIKRVVCAN</sequence>
<evidence type="ECO:0000313" key="7">
    <source>
        <dbReference type="Proteomes" id="UP000886865"/>
    </source>
</evidence>
<dbReference type="Proteomes" id="UP000886865">
    <property type="component" value="Unassembled WGS sequence"/>
</dbReference>
<dbReference type="GO" id="GO:0102559">
    <property type="term" value="F:peptide chain release factor N(5)-glutamine methyltransferase activity"/>
    <property type="evidence" value="ECO:0007669"/>
    <property type="project" value="UniProtKB-EC"/>
</dbReference>
<reference evidence="6" key="1">
    <citation type="submission" date="2020-10" db="EMBL/GenBank/DDBJ databases">
        <authorList>
            <person name="Gilroy R."/>
        </authorList>
    </citation>
    <scope>NUCLEOTIDE SEQUENCE</scope>
    <source>
        <strain evidence="6">CHK152-2871</strain>
    </source>
</reference>
<dbReference type="PANTHER" id="PTHR18895">
    <property type="entry name" value="HEMK METHYLTRANSFERASE"/>
    <property type="match status" value="1"/>
</dbReference>
<feature type="domain" description="Methyltransferase" evidence="4">
    <location>
        <begin position="105"/>
        <end position="251"/>
    </location>
</feature>
<dbReference type="EMBL" id="DVJQ01000065">
    <property type="protein sequence ID" value="HIS74886.1"/>
    <property type="molecule type" value="Genomic_DNA"/>
</dbReference>
<dbReference type="GO" id="GO:0003676">
    <property type="term" value="F:nucleic acid binding"/>
    <property type="evidence" value="ECO:0007669"/>
    <property type="project" value="InterPro"/>
</dbReference>
<keyword evidence="2 6" id="KW-0808">Transferase</keyword>
<dbReference type="CDD" id="cd02440">
    <property type="entry name" value="AdoMet_MTases"/>
    <property type="match status" value="1"/>
</dbReference>